<proteinExistence type="predicted"/>
<reference evidence="1 2" key="1">
    <citation type="submission" date="2018-03" db="EMBL/GenBank/DDBJ databases">
        <title>The ancient ancestry and fast evolution of plastids.</title>
        <authorList>
            <person name="Moore K.R."/>
            <person name="Magnabosco C."/>
            <person name="Momper L."/>
            <person name="Gold D.A."/>
            <person name="Bosak T."/>
            <person name="Fournier G.P."/>
        </authorList>
    </citation>
    <scope>NUCLEOTIDE SEQUENCE [LARGE SCALE GENOMIC DNA]</scope>
    <source>
        <strain evidence="1 2">CCALA 016</strain>
    </source>
</reference>
<name>A0A2T1LVR1_9CHRO</name>
<sequence>MKTKKLCCQINAKAKRLKTLKKLETTLKALNFNNQCLSLVKLAELSGISKTWLYEQKVIREICKTQIRENSIQVLFRYIENEKKLLERN</sequence>
<dbReference type="RefSeq" id="WP_106457789.1">
    <property type="nucleotide sequence ID" value="NZ_PXOH01000017.1"/>
</dbReference>
<dbReference type="AlphaFoldDB" id="A0A2T1LVR1"/>
<accession>A0A2T1LVR1</accession>
<protein>
    <recommendedName>
        <fullName evidence="3">Transposase</fullName>
    </recommendedName>
</protein>
<evidence type="ECO:0008006" key="3">
    <source>
        <dbReference type="Google" id="ProtNLM"/>
    </source>
</evidence>
<dbReference type="EMBL" id="PXOH01000017">
    <property type="protein sequence ID" value="PSF35816.1"/>
    <property type="molecule type" value="Genomic_DNA"/>
</dbReference>
<reference evidence="1 2" key="2">
    <citation type="submission" date="2018-03" db="EMBL/GenBank/DDBJ databases">
        <authorList>
            <person name="Keele B.F."/>
        </authorList>
    </citation>
    <scope>NUCLEOTIDE SEQUENCE [LARGE SCALE GENOMIC DNA]</scope>
    <source>
        <strain evidence="1 2">CCALA 016</strain>
    </source>
</reference>
<comment type="caution">
    <text evidence="1">The sequence shown here is derived from an EMBL/GenBank/DDBJ whole genome shotgun (WGS) entry which is preliminary data.</text>
</comment>
<evidence type="ECO:0000313" key="1">
    <source>
        <dbReference type="EMBL" id="PSF35816.1"/>
    </source>
</evidence>
<organism evidence="1 2">
    <name type="scientific">Aphanothece hegewaldii CCALA 016</name>
    <dbReference type="NCBI Taxonomy" id="2107694"/>
    <lineage>
        <taxon>Bacteria</taxon>
        <taxon>Bacillati</taxon>
        <taxon>Cyanobacteriota</taxon>
        <taxon>Cyanophyceae</taxon>
        <taxon>Oscillatoriophycideae</taxon>
        <taxon>Chroococcales</taxon>
        <taxon>Aphanothecaceae</taxon>
        <taxon>Aphanothece</taxon>
    </lineage>
</organism>
<gene>
    <name evidence="1" type="ORF">C7H19_15435</name>
</gene>
<dbReference type="Proteomes" id="UP000239001">
    <property type="component" value="Unassembled WGS sequence"/>
</dbReference>
<keyword evidence="2" id="KW-1185">Reference proteome</keyword>
<evidence type="ECO:0000313" key="2">
    <source>
        <dbReference type="Proteomes" id="UP000239001"/>
    </source>
</evidence>